<gene>
    <name evidence="2" type="ORF">M8C21_010334</name>
</gene>
<evidence type="ECO:0000313" key="3">
    <source>
        <dbReference type="Proteomes" id="UP001206925"/>
    </source>
</evidence>
<dbReference type="AlphaFoldDB" id="A0AAD5CDW9"/>
<organism evidence="2 3">
    <name type="scientific">Ambrosia artemisiifolia</name>
    <name type="common">Common ragweed</name>
    <dbReference type="NCBI Taxonomy" id="4212"/>
    <lineage>
        <taxon>Eukaryota</taxon>
        <taxon>Viridiplantae</taxon>
        <taxon>Streptophyta</taxon>
        <taxon>Embryophyta</taxon>
        <taxon>Tracheophyta</taxon>
        <taxon>Spermatophyta</taxon>
        <taxon>Magnoliopsida</taxon>
        <taxon>eudicotyledons</taxon>
        <taxon>Gunneridae</taxon>
        <taxon>Pentapetalae</taxon>
        <taxon>asterids</taxon>
        <taxon>campanulids</taxon>
        <taxon>Asterales</taxon>
        <taxon>Asteraceae</taxon>
        <taxon>Asteroideae</taxon>
        <taxon>Heliantheae alliance</taxon>
        <taxon>Heliantheae</taxon>
        <taxon>Ambrosia</taxon>
    </lineage>
</organism>
<sequence length="131" mass="14844">LLITGLRAALHLLCSFEQGHTEPEQQLQACPASNCSVIATLHWLYIAQVLDKLEYIGCYLMTKRLQFTILKVPNPKDMIPNSRTHMLNIASNRRGFPNMSNLDYGRKLYVDSIGNTLRLRLSQMGSYQGTC</sequence>
<evidence type="ECO:0000256" key="1">
    <source>
        <dbReference type="SAM" id="SignalP"/>
    </source>
</evidence>
<feature type="signal peptide" evidence="1">
    <location>
        <begin position="1"/>
        <end position="21"/>
    </location>
</feature>
<dbReference type="EMBL" id="JAMZMK010008511">
    <property type="protein sequence ID" value="KAI7740116.1"/>
    <property type="molecule type" value="Genomic_DNA"/>
</dbReference>
<feature type="chain" id="PRO_5042000676" evidence="1">
    <location>
        <begin position="22"/>
        <end position="131"/>
    </location>
</feature>
<dbReference type="Proteomes" id="UP001206925">
    <property type="component" value="Unassembled WGS sequence"/>
</dbReference>
<keyword evidence="3" id="KW-1185">Reference proteome</keyword>
<accession>A0AAD5CDW9</accession>
<keyword evidence="1" id="KW-0732">Signal</keyword>
<feature type="non-terminal residue" evidence="2">
    <location>
        <position position="1"/>
    </location>
</feature>
<comment type="caution">
    <text evidence="2">The sequence shown here is derived from an EMBL/GenBank/DDBJ whole genome shotgun (WGS) entry which is preliminary data.</text>
</comment>
<evidence type="ECO:0000313" key="2">
    <source>
        <dbReference type="EMBL" id="KAI7740116.1"/>
    </source>
</evidence>
<feature type="non-terminal residue" evidence="2">
    <location>
        <position position="131"/>
    </location>
</feature>
<protein>
    <submittedName>
        <fullName evidence="2">Uncharacterized protein</fullName>
    </submittedName>
</protein>
<reference evidence="2" key="1">
    <citation type="submission" date="2022-06" db="EMBL/GenBank/DDBJ databases">
        <title>Uncovering the hologenomic basis of an extraordinary plant invasion.</title>
        <authorList>
            <person name="Bieker V.C."/>
            <person name="Martin M.D."/>
            <person name="Gilbert T."/>
            <person name="Hodgins K."/>
            <person name="Battlay P."/>
            <person name="Petersen B."/>
            <person name="Wilson J."/>
        </authorList>
    </citation>
    <scope>NUCLEOTIDE SEQUENCE</scope>
    <source>
        <strain evidence="2">AA19_3_7</strain>
        <tissue evidence="2">Leaf</tissue>
    </source>
</reference>
<name>A0AAD5CDW9_AMBAR</name>
<proteinExistence type="predicted"/>